<dbReference type="EC" id="2.7.7.4" evidence="10"/>
<dbReference type="InterPro" id="IPR009001">
    <property type="entry name" value="Transl_elong_EF1A/Init_IF2_C"/>
</dbReference>
<dbReference type="SUPFAM" id="SSF50447">
    <property type="entry name" value="Translation proteins"/>
    <property type="match status" value="1"/>
</dbReference>
<dbReference type="EMBL" id="PDKR01000004">
    <property type="protein sequence ID" value="PPI88462.1"/>
    <property type="molecule type" value="Genomic_DNA"/>
</dbReference>
<evidence type="ECO:0000313" key="12">
    <source>
        <dbReference type="EMBL" id="PPI88462.1"/>
    </source>
</evidence>
<comment type="similarity">
    <text evidence="8 10">Belongs to the TRAFAC class translation factor GTPase superfamily. Classic translation factor GTPase family. CysN/NodQ subfamily.</text>
</comment>
<dbReference type="Pfam" id="PF22594">
    <property type="entry name" value="GTP-eEF1A_C"/>
    <property type="match status" value="1"/>
</dbReference>
<name>A0A2P5T1N5_9GAMM</name>
<dbReference type="InterPro" id="IPR009000">
    <property type="entry name" value="Transl_B-barrel_sf"/>
</dbReference>
<dbReference type="InterPro" id="IPR027417">
    <property type="entry name" value="P-loop_NTPase"/>
</dbReference>
<dbReference type="OrthoDB" id="9804504at2"/>
<dbReference type="InterPro" id="IPR050100">
    <property type="entry name" value="TRAFAC_GTPase_members"/>
</dbReference>
<feature type="binding site" evidence="10">
    <location>
        <begin position="36"/>
        <end position="43"/>
    </location>
    <ligand>
        <name>GTP</name>
        <dbReference type="ChEBI" id="CHEBI:37565"/>
    </ligand>
</feature>
<dbReference type="InterPro" id="IPR031157">
    <property type="entry name" value="G_TR_CS"/>
</dbReference>
<dbReference type="InterPro" id="IPR004161">
    <property type="entry name" value="EFTu-like_2"/>
</dbReference>
<comment type="caution">
    <text evidence="12">The sequence shown here is derived from an EMBL/GenBank/DDBJ whole genome shotgun (WGS) entry which is preliminary data.</text>
</comment>
<keyword evidence="2 10" id="KW-0808">Transferase</keyword>
<dbReference type="SUPFAM" id="SSF52540">
    <property type="entry name" value="P-loop containing nucleoside triphosphate hydrolases"/>
    <property type="match status" value="1"/>
</dbReference>
<dbReference type="UniPathway" id="UPA00140">
    <property type="reaction ID" value="UER00204"/>
</dbReference>
<dbReference type="HAMAP" id="MF_00062">
    <property type="entry name" value="Sulf_adenylyltr_sub1"/>
    <property type="match status" value="1"/>
</dbReference>
<dbReference type="InterPro" id="IPR044139">
    <property type="entry name" value="CysN_NoDQ_III"/>
</dbReference>
<dbReference type="PRINTS" id="PR00315">
    <property type="entry name" value="ELONGATNFCT"/>
</dbReference>
<comment type="catalytic activity">
    <reaction evidence="10">
        <text>sulfate + ATP + H(+) = adenosine 5'-phosphosulfate + diphosphate</text>
        <dbReference type="Rhea" id="RHEA:18133"/>
        <dbReference type="ChEBI" id="CHEBI:15378"/>
        <dbReference type="ChEBI" id="CHEBI:16189"/>
        <dbReference type="ChEBI" id="CHEBI:30616"/>
        <dbReference type="ChEBI" id="CHEBI:33019"/>
        <dbReference type="ChEBI" id="CHEBI:58243"/>
        <dbReference type="EC" id="2.7.7.4"/>
    </reaction>
</comment>
<dbReference type="PROSITE" id="PS00301">
    <property type="entry name" value="G_TR_1"/>
    <property type="match status" value="1"/>
</dbReference>
<dbReference type="Pfam" id="PF00009">
    <property type="entry name" value="GTP_EFTU"/>
    <property type="match status" value="1"/>
</dbReference>
<dbReference type="GO" id="GO:0003924">
    <property type="term" value="F:GTPase activity"/>
    <property type="evidence" value="ECO:0007669"/>
    <property type="project" value="InterPro"/>
</dbReference>
<proteinExistence type="inferred from homology"/>
<dbReference type="GO" id="GO:0070814">
    <property type="term" value="P:hydrogen sulfide biosynthetic process"/>
    <property type="evidence" value="ECO:0007669"/>
    <property type="project" value="UniProtKB-UniRule"/>
</dbReference>
<comment type="subunit">
    <text evidence="9">Heterodimer composed of CysD, the smaller subunit, and CysNC.</text>
</comment>
<dbReference type="GO" id="GO:0004781">
    <property type="term" value="F:sulfate adenylyltransferase (ATP) activity"/>
    <property type="evidence" value="ECO:0007669"/>
    <property type="project" value="UniProtKB-UniRule"/>
</dbReference>
<sequence>MNTIIKDTNQMIKKDDIEVWLLAQQNKDLLRFLTCGNVDDGKSTLIGRLLHDVCYIYEDQLSSLYNDSKRYRIQGEKLNLALLVDGLQAEREQGITIDVAYRYFSTEKRKFIIADTPGHDQYTRNMVTGASTCQLAIILLDARKGIVNQTRRHSFISSLLNIKQLIIAINKMDLINYDANIFNNIKQDYINFITKLPINPNVYFVPISALRGDNIVSKSQKMSWYHGSTILKILENIDLDVFINNKPMRFPVQYVNRFNIDFRGYSGTIASGTIRVGQNVKVLPSNIQSNIKRIVTFDGDLIEANAGQAITLILNDELDISRGDLIVDINSDLNLTKSVIANVVWMSDKPMKKNQSYFIKMASKKIIGNIENIIHQINISSLETYKVDNLSLNSIGLVKINFEEPMVVDKYYNNPVTGGLIFIDRFSNATVGAGMINKYKLDLEHTGCYDNNYNNFELELNSLIRCYFPHWKARNLLDKKQ</sequence>
<dbReference type="PROSITE" id="PS51722">
    <property type="entry name" value="G_TR_2"/>
    <property type="match status" value="1"/>
</dbReference>
<evidence type="ECO:0000256" key="9">
    <source>
        <dbReference type="ARBA" id="ARBA00062688"/>
    </source>
</evidence>
<reference evidence="12 13" key="1">
    <citation type="journal article" date="2018" name="Genome Biol. Evol.">
        <title>Cladogenesis and Genomic Streamlining in Extracellular Endosymbionts of Tropical Stink Bugs.</title>
        <authorList>
            <person name="Otero-Bravo A."/>
            <person name="Goffredi S."/>
            <person name="Sabree Z.L."/>
        </authorList>
    </citation>
    <scope>NUCLEOTIDE SEQUENCE [LARGE SCALE GENOMIC DNA]</scope>
    <source>
        <strain evidence="12 13">SoEO</strain>
    </source>
</reference>
<dbReference type="AlphaFoldDB" id="A0A2P5T1N5"/>
<gene>
    <name evidence="10" type="primary">cysN</name>
    <name evidence="12" type="ORF">CRV09_02850</name>
</gene>
<dbReference type="PANTHER" id="PTHR23115">
    <property type="entry name" value="TRANSLATION FACTOR"/>
    <property type="match status" value="1"/>
</dbReference>
<accession>A0A2P5T1N5</accession>
<evidence type="ECO:0000256" key="6">
    <source>
        <dbReference type="ARBA" id="ARBA00023134"/>
    </source>
</evidence>
<dbReference type="NCBIfam" id="TIGR02034">
    <property type="entry name" value="CysN"/>
    <property type="match status" value="1"/>
</dbReference>
<evidence type="ECO:0000256" key="5">
    <source>
        <dbReference type="ARBA" id="ARBA00022840"/>
    </source>
</evidence>
<dbReference type="FunFam" id="2.40.30.10:FF:000027">
    <property type="entry name" value="Sulfate adenylyltransferase subunit 1"/>
    <property type="match status" value="1"/>
</dbReference>
<keyword evidence="5 10" id="KW-0067">ATP-binding</keyword>
<protein>
    <recommendedName>
        <fullName evidence="10">Sulfate adenylyltransferase subunit 1</fullName>
        <ecNumber evidence="10">2.7.7.4</ecNumber>
    </recommendedName>
    <alternativeName>
        <fullName evidence="10">ATP-sulfurylase large subunit</fullName>
    </alternativeName>
    <alternativeName>
        <fullName evidence="10">Sulfate adenylate transferase</fullName>
        <shortName evidence="10">SAT</shortName>
    </alternativeName>
</protein>
<evidence type="ECO:0000256" key="7">
    <source>
        <dbReference type="ARBA" id="ARBA00055271"/>
    </source>
</evidence>
<evidence type="ECO:0000256" key="1">
    <source>
        <dbReference type="ARBA" id="ARBA00005048"/>
    </source>
</evidence>
<dbReference type="InterPro" id="IPR000795">
    <property type="entry name" value="T_Tr_GTP-bd_dom"/>
</dbReference>
<dbReference type="InterPro" id="IPR054696">
    <property type="entry name" value="GTP-eEF1A_C"/>
</dbReference>
<feature type="binding site" evidence="10">
    <location>
        <begin position="170"/>
        <end position="173"/>
    </location>
    <ligand>
        <name>GTP</name>
        <dbReference type="ChEBI" id="CHEBI:37565"/>
    </ligand>
</feature>
<dbReference type="GO" id="GO:0000103">
    <property type="term" value="P:sulfate assimilation"/>
    <property type="evidence" value="ECO:0007669"/>
    <property type="project" value="UniProtKB-UniRule"/>
</dbReference>
<evidence type="ECO:0000256" key="4">
    <source>
        <dbReference type="ARBA" id="ARBA00022741"/>
    </source>
</evidence>
<keyword evidence="3 10" id="KW-0548">Nucleotidyltransferase</keyword>
<dbReference type="FunFam" id="3.40.50.300:FF:000119">
    <property type="entry name" value="Sulfate adenylyltransferase subunit 1"/>
    <property type="match status" value="1"/>
</dbReference>
<dbReference type="InterPro" id="IPR011779">
    <property type="entry name" value="SO4_adenylTrfase_lsu"/>
</dbReference>
<organism evidence="12 13">
    <name type="scientific">Candidatus Pantoea edessiphila</name>
    <dbReference type="NCBI Taxonomy" id="2044610"/>
    <lineage>
        <taxon>Bacteria</taxon>
        <taxon>Pseudomonadati</taxon>
        <taxon>Pseudomonadota</taxon>
        <taxon>Gammaproteobacteria</taxon>
        <taxon>Enterobacterales</taxon>
        <taxon>Erwiniaceae</taxon>
        <taxon>Pantoea</taxon>
    </lineage>
</organism>
<dbReference type="NCBIfam" id="NF003478">
    <property type="entry name" value="PRK05124.1"/>
    <property type="match status" value="1"/>
</dbReference>
<feature type="domain" description="Tr-type G" evidence="11">
    <location>
        <begin position="27"/>
        <end position="252"/>
    </location>
</feature>
<dbReference type="CDD" id="cd04166">
    <property type="entry name" value="CysN_ATPS"/>
    <property type="match status" value="1"/>
</dbReference>
<dbReference type="Gene3D" id="2.40.30.10">
    <property type="entry name" value="Translation factors"/>
    <property type="match status" value="2"/>
</dbReference>
<evidence type="ECO:0000259" key="11">
    <source>
        <dbReference type="PROSITE" id="PS51722"/>
    </source>
</evidence>
<keyword evidence="6 10" id="KW-0342">GTP-binding</keyword>
<dbReference type="GO" id="GO:0005524">
    <property type="term" value="F:ATP binding"/>
    <property type="evidence" value="ECO:0007669"/>
    <property type="project" value="UniProtKB-KW"/>
</dbReference>
<dbReference type="SUPFAM" id="SSF50465">
    <property type="entry name" value="EF-Tu/eEF-1alpha/eIF2-gamma C-terminal domain"/>
    <property type="match status" value="1"/>
</dbReference>
<evidence type="ECO:0000256" key="3">
    <source>
        <dbReference type="ARBA" id="ARBA00022695"/>
    </source>
</evidence>
<evidence type="ECO:0000256" key="8">
    <source>
        <dbReference type="ARBA" id="ARBA00061263"/>
    </source>
</evidence>
<evidence type="ECO:0000256" key="2">
    <source>
        <dbReference type="ARBA" id="ARBA00022679"/>
    </source>
</evidence>
<evidence type="ECO:0000256" key="10">
    <source>
        <dbReference type="HAMAP-Rule" id="MF_00062"/>
    </source>
</evidence>
<dbReference type="Gene3D" id="3.40.50.300">
    <property type="entry name" value="P-loop containing nucleotide triphosphate hydrolases"/>
    <property type="match status" value="1"/>
</dbReference>
<dbReference type="Proteomes" id="UP000295937">
    <property type="component" value="Unassembled WGS sequence"/>
</dbReference>
<dbReference type="GO" id="GO:0005525">
    <property type="term" value="F:GTP binding"/>
    <property type="evidence" value="ECO:0007669"/>
    <property type="project" value="UniProtKB-UniRule"/>
</dbReference>
<feature type="binding site" evidence="10">
    <location>
        <begin position="115"/>
        <end position="119"/>
    </location>
    <ligand>
        <name>GTP</name>
        <dbReference type="ChEBI" id="CHEBI:37565"/>
    </ligand>
</feature>
<keyword evidence="4 10" id="KW-0547">Nucleotide-binding</keyword>
<dbReference type="InterPro" id="IPR044138">
    <property type="entry name" value="CysN_II"/>
</dbReference>
<dbReference type="CDD" id="cd04095">
    <property type="entry name" value="CysN_NoDQ_III"/>
    <property type="match status" value="1"/>
</dbReference>
<dbReference type="InterPro" id="IPR041757">
    <property type="entry name" value="CysN_GTP-bd"/>
</dbReference>
<dbReference type="CDD" id="cd03695">
    <property type="entry name" value="CysN_NodQ_II"/>
    <property type="match status" value="1"/>
</dbReference>
<dbReference type="RefSeq" id="WP_136132654.1">
    <property type="nucleotide sequence ID" value="NZ_PDKR01000004.1"/>
</dbReference>
<comment type="pathway">
    <text evidence="1 10">Sulfur metabolism; hydrogen sulfide biosynthesis; sulfite from sulfate: step 1/3.</text>
</comment>
<dbReference type="Pfam" id="PF03144">
    <property type="entry name" value="GTP_EFTU_D2"/>
    <property type="match status" value="1"/>
</dbReference>
<comment type="function">
    <text evidence="7 10">With CysD forms the ATP sulfurylase (ATPS) that catalyzes the adenylation of sulfate producing adenosine 5'-phosphosulfate (APS) and diphosphate, the first enzymatic step in sulfur assimilation pathway. APS synthesis involves the formation of a high-energy phosphoric-sulfuric acid anhydride bond driven by GTP hydrolysis by CysN coupled to ATP hydrolysis by CysD.</text>
</comment>
<evidence type="ECO:0000313" key="13">
    <source>
        <dbReference type="Proteomes" id="UP000295937"/>
    </source>
</evidence>